<dbReference type="InterPro" id="IPR013320">
    <property type="entry name" value="ConA-like_dom_sf"/>
</dbReference>
<dbReference type="InterPro" id="IPR044156">
    <property type="entry name" value="Galectin-like"/>
</dbReference>
<dbReference type="Pfam" id="PF00337">
    <property type="entry name" value="Gal-bind_lectin"/>
    <property type="match status" value="2"/>
</dbReference>
<keyword evidence="3" id="KW-0732">Signal</keyword>
<reference evidence="5" key="1">
    <citation type="journal article" date="2013" name="Genetics">
        <title>The draft genome and transcriptome of Panagrellus redivivus are shaped by the harsh demands of a free-living lifestyle.</title>
        <authorList>
            <person name="Srinivasan J."/>
            <person name="Dillman A.R."/>
            <person name="Macchietto M.G."/>
            <person name="Heikkinen L."/>
            <person name="Lakso M."/>
            <person name="Fracchia K.M."/>
            <person name="Antoshechkin I."/>
            <person name="Mortazavi A."/>
            <person name="Wong G."/>
            <person name="Sternberg P.W."/>
        </authorList>
    </citation>
    <scope>NUCLEOTIDE SEQUENCE [LARGE SCALE GENOMIC DNA]</scope>
    <source>
        <strain evidence="5">MT8872</strain>
    </source>
</reference>
<feature type="chain" id="PRO_5028940896" description="Galectin" evidence="3">
    <location>
        <begin position="25"/>
        <end position="371"/>
    </location>
</feature>
<keyword evidence="1 2" id="KW-0430">Lectin</keyword>
<dbReference type="SUPFAM" id="SSF49899">
    <property type="entry name" value="Concanavalin A-like lectins/glucanases"/>
    <property type="match status" value="2"/>
</dbReference>
<name>A0A7E4VW19_PANRE</name>
<dbReference type="InterPro" id="IPR001079">
    <property type="entry name" value="Galectin_CRD"/>
</dbReference>
<organism evidence="5 6">
    <name type="scientific">Panagrellus redivivus</name>
    <name type="common">Microworm</name>
    <dbReference type="NCBI Taxonomy" id="6233"/>
    <lineage>
        <taxon>Eukaryota</taxon>
        <taxon>Metazoa</taxon>
        <taxon>Ecdysozoa</taxon>
        <taxon>Nematoda</taxon>
        <taxon>Chromadorea</taxon>
        <taxon>Rhabditida</taxon>
        <taxon>Tylenchina</taxon>
        <taxon>Panagrolaimomorpha</taxon>
        <taxon>Panagrolaimoidea</taxon>
        <taxon>Panagrolaimidae</taxon>
        <taxon>Panagrellus</taxon>
    </lineage>
</organism>
<dbReference type="PANTHER" id="PTHR11346:SF147">
    <property type="entry name" value="GALECTIN"/>
    <property type="match status" value="1"/>
</dbReference>
<proteinExistence type="predicted"/>
<dbReference type="Gene3D" id="2.60.120.200">
    <property type="match status" value="2"/>
</dbReference>
<dbReference type="Proteomes" id="UP000492821">
    <property type="component" value="Unassembled WGS sequence"/>
</dbReference>
<feature type="domain" description="Galectin" evidence="4">
    <location>
        <begin position="71"/>
        <end position="211"/>
    </location>
</feature>
<dbReference type="PANTHER" id="PTHR11346">
    <property type="entry name" value="GALECTIN"/>
    <property type="match status" value="1"/>
</dbReference>
<evidence type="ECO:0000259" key="4">
    <source>
        <dbReference type="PROSITE" id="PS51304"/>
    </source>
</evidence>
<dbReference type="GO" id="GO:0030246">
    <property type="term" value="F:carbohydrate binding"/>
    <property type="evidence" value="ECO:0007669"/>
    <property type="project" value="UniProtKB-UniRule"/>
</dbReference>
<evidence type="ECO:0000256" key="1">
    <source>
        <dbReference type="ARBA" id="ARBA00022734"/>
    </source>
</evidence>
<feature type="signal peptide" evidence="3">
    <location>
        <begin position="1"/>
        <end position="24"/>
    </location>
</feature>
<dbReference type="SMART" id="SM00276">
    <property type="entry name" value="GLECT"/>
    <property type="match status" value="2"/>
</dbReference>
<dbReference type="AlphaFoldDB" id="A0A7E4VW19"/>
<evidence type="ECO:0000256" key="3">
    <source>
        <dbReference type="SAM" id="SignalP"/>
    </source>
</evidence>
<dbReference type="PROSITE" id="PS51304">
    <property type="entry name" value="GALECTIN"/>
    <property type="match status" value="2"/>
</dbReference>
<evidence type="ECO:0000256" key="2">
    <source>
        <dbReference type="RuleBase" id="RU102079"/>
    </source>
</evidence>
<reference evidence="6" key="2">
    <citation type="submission" date="2020-10" db="UniProtKB">
        <authorList>
            <consortium name="WormBaseParasite"/>
        </authorList>
    </citation>
    <scope>IDENTIFICATION</scope>
</reference>
<dbReference type="WBParaSite" id="Pan_g4194.t1">
    <property type="protein sequence ID" value="Pan_g4194.t1"/>
    <property type="gene ID" value="Pan_g4194"/>
</dbReference>
<keyword evidence="5" id="KW-1185">Reference proteome</keyword>
<dbReference type="SMART" id="SM00908">
    <property type="entry name" value="Gal-bind_lectin"/>
    <property type="match status" value="2"/>
</dbReference>
<sequence length="371" mass="42335">MIRIEAKYAALILFLFVLISISHGQPGPPIPTMDEHRCPNAAWVADGTRFRYIWKRKSDITPVKTFFNGQYPYVYAHTFQKGQTLHLRGFFDFQNGDDSFEINMLGGSPLIDPQSGADVFHIKLTFNDDQTGKDIILNTFKNGKWLAEVKTRNPFHGGFNFLFTFHAMTNKFEVRFYGNKLLEYPYRLPLDYITMVNAIGSASRLDQIYLGGQPMRTPLRIIFPEGGLNVGDVIQLDGIPGNLDFTMEFSDGKGLILQIKTNFALEDVILNSRIGKVWGEEVRALYFPFEGGKTFEMEMRFNEEYIMILVDNAVIVNWNHRAKHYGEMSIYGSLELKNFVICGIKQMPSWVGDDFVKYGGSLSAETVPYDD</sequence>
<evidence type="ECO:0000313" key="6">
    <source>
        <dbReference type="WBParaSite" id="Pan_g4194.t1"/>
    </source>
</evidence>
<feature type="domain" description="Galectin" evidence="4">
    <location>
        <begin position="220"/>
        <end position="365"/>
    </location>
</feature>
<accession>A0A7E4VW19</accession>
<protein>
    <recommendedName>
        <fullName evidence="2">Galectin</fullName>
    </recommendedName>
</protein>
<evidence type="ECO:0000313" key="5">
    <source>
        <dbReference type="Proteomes" id="UP000492821"/>
    </source>
</evidence>